<sequence length="591" mass="63391">SKHNDQQVQLDVGTRTITGRSLLSFKFDSLGPSAAARFAQVLANHLALPPECLCCHGSEGRGRRGLSGHQLGRDQLAESDDDKDSSEVTDKDEQEDNDAASSDGLRSNPCYHEEEVESLNSKPAKTKDKVSKVKTSREQRQQRKRMLRQTRMKSAEPDYYSSVVRKPQSASVKLSQVSPPPPPAALAAAASFAESNSPSVEQQQQPRPNSLVPPNRQTSVETISVTPPAPPPPPRTMDDAYESVVAIPPAEFADDVKMAMQFSDAYVQEQQKEALIIVALAPPALIIVALAPPALIIVAPPALIFVAPPALIIKPIVQGEECPSARMPHATEQVRLRRHVGSGGGGAAQAGQPRFHIAPPSVDKPVVHGGLGQLGVPGQGLFLLLGRVGLVQVGCQPVEQSPPSAVGQVGSGASLCRAPVQLLAAAVVLDFDAVHRRTSRLLSPLSRRRSHSSNSAMSVDAGALLSPAADHLNGVENSDCDTAAEVCCCIGIGGGGGGRAEHEQGLHLTVVKVLLMLLMLLLTRAGLQSGQGLLQSHPGEYRLETAEWGRRRLRRWRWRRRQAAQAAERGVDRQLLMLVVQRRDDILQPSD</sequence>
<feature type="region of interest" description="Disordered" evidence="1">
    <location>
        <begin position="74"/>
        <end position="239"/>
    </location>
</feature>
<organism evidence="2 3">
    <name type="scientific">Macrostomum lignano</name>
    <dbReference type="NCBI Taxonomy" id="282301"/>
    <lineage>
        <taxon>Eukaryota</taxon>
        <taxon>Metazoa</taxon>
        <taxon>Spiralia</taxon>
        <taxon>Lophotrochozoa</taxon>
        <taxon>Platyhelminthes</taxon>
        <taxon>Rhabditophora</taxon>
        <taxon>Macrostomorpha</taxon>
        <taxon>Macrostomida</taxon>
        <taxon>Macrostomidae</taxon>
        <taxon>Macrostomum</taxon>
    </lineage>
</organism>
<protein>
    <submittedName>
        <fullName evidence="3">RRM domain-containing protein</fullName>
    </submittedName>
</protein>
<dbReference type="Proteomes" id="UP000095280">
    <property type="component" value="Unplaced"/>
</dbReference>
<proteinExistence type="predicted"/>
<dbReference type="AlphaFoldDB" id="A0A1I8HP67"/>
<feature type="compositionally biased region" description="Basic residues" evidence="1">
    <location>
        <begin position="142"/>
        <end position="151"/>
    </location>
</feature>
<feature type="compositionally biased region" description="Basic and acidic residues" evidence="1">
    <location>
        <begin position="125"/>
        <end position="141"/>
    </location>
</feature>
<feature type="compositionally biased region" description="Low complexity" evidence="1">
    <location>
        <begin position="185"/>
        <end position="199"/>
    </location>
</feature>
<feature type="compositionally biased region" description="Polar residues" evidence="1">
    <location>
        <begin position="215"/>
        <end position="225"/>
    </location>
</feature>
<reference evidence="3" key="1">
    <citation type="submission" date="2016-11" db="UniProtKB">
        <authorList>
            <consortium name="WormBaseParasite"/>
        </authorList>
    </citation>
    <scope>IDENTIFICATION</scope>
</reference>
<keyword evidence="2" id="KW-1185">Reference proteome</keyword>
<name>A0A1I8HP67_9PLAT</name>
<accession>A0A1I8HP67</accession>
<evidence type="ECO:0000256" key="1">
    <source>
        <dbReference type="SAM" id="MobiDB-lite"/>
    </source>
</evidence>
<evidence type="ECO:0000313" key="3">
    <source>
        <dbReference type="WBParaSite" id="maker-uti_cns_0007180-snap-gene-0.2-mRNA-1"/>
    </source>
</evidence>
<dbReference type="WBParaSite" id="maker-uti_cns_0007180-snap-gene-0.2-mRNA-1">
    <property type="protein sequence ID" value="maker-uti_cns_0007180-snap-gene-0.2-mRNA-1"/>
    <property type="gene ID" value="maker-uti_cns_0007180-snap-gene-0.2"/>
</dbReference>
<evidence type="ECO:0000313" key="2">
    <source>
        <dbReference type="Proteomes" id="UP000095280"/>
    </source>
</evidence>